<evidence type="ECO:0000256" key="4">
    <source>
        <dbReference type="ARBA" id="ARBA00023159"/>
    </source>
</evidence>
<dbReference type="InterPro" id="IPR002178">
    <property type="entry name" value="PTS_EIIA_type-2_dom"/>
</dbReference>
<evidence type="ECO:0000256" key="5">
    <source>
        <dbReference type="ARBA" id="ARBA00023163"/>
    </source>
</evidence>
<keyword evidence="3" id="KW-0805">Transcription regulation</keyword>
<dbReference type="PANTHER" id="PTHR30185:SF13">
    <property type="entry name" value="LICABCH OPERON REGULATOR-RELATED"/>
    <property type="match status" value="1"/>
</dbReference>
<feature type="domain" description="PTS EIIB type-2" evidence="7">
    <location>
        <begin position="340"/>
        <end position="429"/>
    </location>
</feature>
<dbReference type="SUPFAM" id="SSF55804">
    <property type="entry name" value="Phoshotransferase/anion transport protein"/>
    <property type="match status" value="1"/>
</dbReference>
<dbReference type="Pfam" id="PF00359">
    <property type="entry name" value="PTS_EIIA_2"/>
    <property type="match status" value="1"/>
</dbReference>
<comment type="caution">
    <text evidence="9">The sequence shown here is derived from an EMBL/GenBank/DDBJ whole genome shotgun (WGS) entry which is preliminary data.</text>
</comment>
<dbReference type="PROSITE" id="PS00372">
    <property type="entry name" value="PTS_EIIA_TYPE_2_HIS"/>
    <property type="match status" value="1"/>
</dbReference>
<dbReference type="Pfam" id="PF05043">
    <property type="entry name" value="Mga"/>
    <property type="match status" value="1"/>
</dbReference>
<dbReference type="PATRIC" id="fig|1304284.3.peg.373"/>
<keyword evidence="5" id="KW-0804">Transcription</keyword>
<keyword evidence="2" id="KW-0677">Repeat</keyword>
<dbReference type="SUPFAM" id="SSF63520">
    <property type="entry name" value="PTS-regulatory domain, PRD"/>
    <property type="match status" value="2"/>
</dbReference>
<dbReference type="InterPro" id="IPR013011">
    <property type="entry name" value="PTS_EIIB_2"/>
</dbReference>
<evidence type="ECO:0000313" key="10">
    <source>
        <dbReference type="Proteomes" id="UP000013378"/>
    </source>
</evidence>
<dbReference type="eggNOG" id="COG3711">
    <property type="taxonomic scope" value="Bacteria"/>
</dbReference>
<dbReference type="STRING" id="1304284.L21TH_0386"/>
<dbReference type="InterPro" id="IPR016152">
    <property type="entry name" value="PTrfase/Anion_transptr"/>
</dbReference>
<sequence>MLKRYLEENKSDVPVLPEDRVFYIIRKLLNTNEFITLEELASDLYVSKSTIDKDIDKVEKWLNKYNLKLVKKPNYGIWVEGNELQLRFSISDYFMDIKNRDSNSTCDTEYIKNILAIDIEEIKDIILEVYKDAPIKLSDIAFGNLVIHIAIAIKRIKENKKISLPSTEIKNLKSKNEYKIAEKIVEGLEKVFDINIPEAEKGYITIHLLGTKALRDEELDNHELEAAIGEGLLGLIQRMIQEVNKVYKIDLSKDEKLVYGLALHLKPALNRLKYKMNLRNPLLKEIKEEYPHAFEMAVIACKVLEQDRKVKIDENEIGYIAMHLGAALERKKYIEKKLIRKVSIICATGIGTAQLLASKIKKTFPDIEIAGIYPSYKIDEVLLKKPDLILTTVPVDIDEIPVIHVSSLLNKEDLERINNVIENSQVVNPKCKLYDLFDRDLYIKGIKTKDKYEVIEVLSEALYNKKCVKESFIESAIEREKISSTSIGNLVAIPHALLGNAINSRIAVGILDKPIQWGENMVQLVFLLALEEMTDKEFENIFDTFFTIVDDRRKILDLIKADCFEEFIRFLKTE</sequence>
<dbReference type="eggNOG" id="COG1762">
    <property type="taxonomic scope" value="Bacteria"/>
</dbReference>
<dbReference type="SUPFAM" id="SSF46785">
    <property type="entry name" value="Winged helix' DNA-binding domain"/>
    <property type="match status" value="1"/>
</dbReference>
<evidence type="ECO:0000259" key="8">
    <source>
        <dbReference type="PROSITE" id="PS51372"/>
    </source>
</evidence>
<dbReference type="SUPFAM" id="SSF52794">
    <property type="entry name" value="PTS system IIB component-like"/>
    <property type="match status" value="1"/>
</dbReference>
<dbReference type="GO" id="GO:0009401">
    <property type="term" value="P:phosphoenolpyruvate-dependent sugar phosphotransferase system"/>
    <property type="evidence" value="ECO:0007669"/>
    <property type="project" value="InterPro"/>
</dbReference>
<protein>
    <submittedName>
        <fullName evidence="9">Transcriptional antiterminator of lichenan operon, BglG family</fullName>
    </submittedName>
</protein>
<dbReference type="InterPro" id="IPR036390">
    <property type="entry name" value="WH_DNA-bd_sf"/>
</dbReference>
<evidence type="ECO:0000256" key="2">
    <source>
        <dbReference type="ARBA" id="ARBA00022737"/>
    </source>
</evidence>
<dbReference type="Gene3D" id="1.10.10.10">
    <property type="entry name" value="Winged helix-like DNA-binding domain superfamily/Winged helix DNA-binding domain"/>
    <property type="match status" value="1"/>
</dbReference>
<keyword evidence="1" id="KW-0808">Transferase</keyword>
<feature type="domain" description="PRD" evidence="8">
    <location>
        <begin position="227"/>
        <end position="334"/>
    </location>
</feature>
<dbReference type="CDD" id="cd05568">
    <property type="entry name" value="PTS_IIB_bgl_like"/>
    <property type="match status" value="1"/>
</dbReference>
<dbReference type="GO" id="GO:0008982">
    <property type="term" value="F:protein-N(PI)-phosphohistidine-sugar phosphotransferase activity"/>
    <property type="evidence" value="ECO:0007669"/>
    <property type="project" value="InterPro"/>
</dbReference>
<dbReference type="PROSITE" id="PS51094">
    <property type="entry name" value="PTS_EIIA_TYPE_2"/>
    <property type="match status" value="1"/>
</dbReference>
<evidence type="ECO:0000259" key="6">
    <source>
        <dbReference type="PROSITE" id="PS51094"/>
    </source>
</evidence>
<reference evidence="9 10" key="1">
    <citation type="journal article" date="2015" name="Geomicrobiol. J.">
        <title>Caldisalinibacter kiritimatiensis gen. nov., sp. nov., a moderately thermohalophilic thiosulfate-reducing bacterium from a hypersaline microbial mat.</title>
        <authorList>
            <person name="Ben Hania W."/>
            <person name="Joseph M."/>
            <person name="Fiebig A."/>
            <person name="Bunk B."/>
            <person name="Klenk H.-P."/>
            <person name="Fardeau M.-L."/>
            <person name="Spring S."/>
        </authorList>
    </citation>
    <scope>NUCLEOTIDE SEQUENCE [LARGE SCALE GENOMIC DNA]</scope>
    <source>
        <strain evidence="9 10">L21-TH-D2</strain>
    </source>
</reference>
<dbReference type="Proteomes" id="UP000013378">
    <property type="component" value="Unassembled WGS sequence"/>
</dbReference>
<evidence type="ECO:0000259" key="7">
    <source>
        <dbReference type="PROSITE" id="PS51099"/>
    </source>
</evidence>
<evidence type="ECO:0000256" key="1">
    <source>
        <dbReference type="ARBA" id="ARBA00022679"/>
    </source>
</evidence>
<dbReference type="Pfam" id="PF00874">
    <property type="entry name" value="PRD"/>
    <property type="match status" value="2"/>
</dbReference>
<dbReference type="Gene3D" id="3.40.50.2300">
    <property type="match status" value="1"/>
</dbReference>
<dbReference type="PROSITE" id="PS51372">
    <property type="entry name" value="PRD_2"/>
    <property type="match status" value="2"/>
</dbReference>
<gene>
    <name evidence="9" type="ORF">L21TH_0386</name>
</gene>
<proteinExistence type="predicted"/>
<dbReference type="InterPro" id="IPR036388">
    <property type="entry name" value="WH-like_DNA-bd_sf"/>
</dbReference>
<dbReference type="EMBL" id="ARZA01000052">
    <property type="protein sequence ID" value="EOD01531.1"/>
    <property type="molecule type" value="Genomic_DNA"/>
</dbReference>
<organism evidence="9 10">
    <name type="scientific">Caldisalinibacter kiritimatiensis</name>
    <dbReference type="NCBI Taxonomy" id="1304284"/>
    <lineage>
        <taxon>Bacteria</taxon>
        <taxon>Bacillati</taxon>
        <taxon>Bacillota</taxon>
        <taxon>Tissierellia</taxon>
        <taxon>Tissierellales</taxon>
        <taxon>Thermohalobacteraceae</taxon>
        <taxon>Caldisalinibacter</taxon>
    </lineage>
</organism>
<dbReference type="InterPro" id="IPR050661">
    <property type="entry name" value="BglG_antiterminators"/>
</dbReference>
<dbReference type="GO" id="GO:0006355">
    <property type="term" value="P:regulation of DNA-templated transcription"/>
    <property type="evidence" value="ECO:0007669"/>
    <property type="project" value="InterPro"/>
</dbReference>
<dbReference type="InterPro" id="IPR007737">
    <property type="entry name" value="Mga_HTH"/>
</dbReference>
<keyword evidence="10" id="KW-1185">Reference proteome</keyword>
<accession>R1CSA5</accession>
<dbReference type="PANTHER" id="PTHR30185">
    <property type="entry name" value="CRYPTIC BETA-GLUCOSIDE BGL OPERON ANTITERMINATOR"/>
    <property type="match status" value="1"/>
</dbReference>
<dbReference type="AlphaFoldDB" id="R1CSA5"/>
<dbReference type="InterPro" id="IPR036634">
    <property type="entry name" value="PRD_sf"/>
</dbReference>
<keyword evidence="4" id="KW-0010">Activator</keyword>
<feature type="domain" description="PTS EIIA type-2" evidence="6">
    <location>
        <begin position="435"/>
        <end position="574"/>
    </location>
</feature>
<dbReference type="Gene3D" id="3.40.930.10">
    <property type="entry name" value="Mannitol-specific EII, Chain A"/>
    <property type="match status" value="1"/>
</dbReference>
<evidence type="ECO:0000256" key="3">
    <source>
        <dbReference type="ARBA" id="ARBA00023015"/>
    </source>
</evidence>
<dbReference type="CDD" id="cd00211">
    <property type="entry name" value="PTS_IIA_fru"/>
    <property type="match status" value="1"/>
</dbReference>
<evidence type="ECO:0000313" key="9">
    <source>
        <dbReference type="EMBL" id="EOD01531.1"/>
    </source>
</evidence>
<dbReference type="InterPro" id="IPR011608">
    <property type="entry name" value="PRD"/>
</dbReference>
<dbReference type="InterPro" id="IPR036095">
    <property type="entry name" value="PTS_EIIB-like_sf"/>
</dbReference>
<dbReference type="Gene3D" id="1.10.1790.10">
    <property type="entry name" value="PRD domain"/>
    <property type="match status" value="2"/>
</dbReference>
<feature type="domain" description="PRD" evidence="8">
    <location>
        <begin position="113"/>
        <end position="218"/>
    </location>
</feature>
<dbReference type="PROSITE" id="PS51099">
    <property type="entry name" value="PTS_EIIB_TYPE_2"/>
    <property type="match status" value="1"/>
</dbReference>
<name>R1CSA5_9FIRM</name>